<sequence>MAHVAQRRRVAELGASRGKPMLPARAKGVPITGTPQPAVIVMYEVRLTDLVALPLAMRLAYDTCCPHQPQPTGNLARLVRATRSDSSQGHPRPILQRADGSLRLGTKQGSRLAHATFLRPMIK</sequence>
<evidence type="ECO:0000313" key="1">
    <source>
        <dbReference type="EMBL" id="KXJ92406.1"/>
    </source>
</evidence>
<gene>
    <name evidence="1" type="ORF">Micbo1qcDRAFT_175360</name>
</gene>
<accession>A0A136J5Y9</accession>
<dbReference type="AlphaFoldDB" id="A0A136J5Y9"/>
<dbReference type="InParanoid" id="A0A136J5Y9"/>
<proteinExistence type="predicted"/>
<reference evidence="2" key="1">
    <citation type="submission" date="2016-02" db="EMBL/GenBank/DDBJ databases">
        <title>Draft genome sequence of Microdochium bolleyi, a fungal endophyte of beachgrass.</title>
        <authorList>
            <consortium name="DOE Joint Genome Institute"/>
            <person name="David A.S."/>
            <person name="May G."/>
            <person name="Haridas S."/>
            <person name="Lim J."/>
            <person name="Wang M."/>
            <person name="Labutti K."/>
            <person name="Lipzen A."/>
            <person name="Barry K."/>
            <person name="Grigoriev I.V."/>
        </authorList>
    </citation>
    <scope>NUCLEOTIDE SEQUENCE [LARGE SCALE GENOMIC DNA]</scope>
    <source>
        <strain evidence="2">J235TASD1</strain>
    </source>
</reference>
<keyword evidence="2" id="KW-1185">Reference proteome</keyword>
<organism evidence="1 2">
    <name type="scientific">Microdochium bolleyi</name>
    <dbReference type="NCBI Taxonomy" id="196109"/>
    <lineage>
        <taxon>Eukaryota</taxon>
        <taxon>Fungi</taxon>
        <taxon>Dikarya</taxon>
        <taxon>Ascomycota</taxon>
        <taxon>Pezizomycotina</taxon>
        <taxon>Sordariomycetes</taxon>
        <taxon>Xylariomycetidae</taxon>
        <taxon>Xylariales</taxon>
        <taxon>Microdochiaceae</taxon>
        <taxon>Microdochium</taxon>
    </lineage>
</organism>
<dbReference type="Proteomes" id="UP000070501">
    <property type="component" value="Unassembled WGS sequence"/>
</dbReference>
<protein>
    <submittedName>
        <fullName evidence="1">Uncharacterized protein</fullName>
    </submittedName>
</protein>
<name>A0A136J5Y9_9PEZI</name>
<dbReference type="EMBL" id="KQ964249">
    <property type="protein sequence ID" value="KXJ92406.1"/>
    <property type="molecule type" value="Genomic_DNA"/>
</dbReference>
<evidence type="ECO:0000313" key="2">
    <source>
        <dbReference type="Proteomes" id="UP000070501"/>
    </source>
</evidence>